<dbReference type="HOGENOM" id="CLU_3165737_0_0_9"/>
<comment type="caution">
    <text evidence="2">The sequence shown here is derived from an EMBL/GenBank/DDBJ whole genome shotgun (WGS) entry which is preliminary data.</text>
</comment>
<keyword evidence="1" id="KW-1133">Transmembrane helix</keyword>
<name>V2Y678_9FIRM</name>
<gene>
    <name evidence="2" type="ORF">GCWU0000282_002065</name>
</gene>
<dbReference type="NCBIfam" id="NF047451">
    <property type="entry name" value="WxxxWxxW_dom"/>
    <property type="match status" value="1"/>
</dbReference>
<dbReference type="STRING" id="592026.GCWU0000282_002065"/>
<proteinExistence type="predicted"/>
<keyword evidence="3" id="KW-1185">Reference proteome</keyword>
<sequence>MEALYMKQWYIAIAVAIVYLDISLTLHAWSWSWFIWVIYAVYRLWDNKKSKEN</sequence>
<feature type="transmembrane region" description="Helical" evidence="1">
    <location>
        <begin position="12"/>
        <end position="42"/>
    </location>
</feature>
<evidence type="ECO:0000256" key="1">
    <source>
        <dbReference type="SAM" id="Phobius"/>
    </source>
</evidence>
<dbReference type="Proteomes" id="UP000018227">
    <property type="component" value="Unassembled WGS sequence"/>
</dbReference>
<keyword evidence="1" id="KW-0472">Membrane</keyword>
<reference evidence="2 3" key="1">
    <citation type="submission" date="2013-06" db="EMBL/GenBank/DDBJ databases">
        <authorList>
            <person name="Weinstock G."/>
            <person name="Sodergren E."/>
            <person name="Clifton S."/>
            <person name="Fulton L."/>
            <person name="Fulton B."/>
            <person name="Courtney L."/>
            <person name="Fronick C."/>
            <person name="Harrison M."/>
            <person name="Strong C."/>
            <person name="Farmer C."/>
            <person name="Delahaunty K."/>
            <person name="Markovic C."/>
            <person name="Hall O."/>
            <person name="Minx P."/>
            <person name="Tomlinson C."/>
            <person name="Mitreva M."/>
            <person name="Nelson J."/>
            <person name="Hou S."/>
            <person name="Wollam A."/>
            <person name="Pepin K.H."/>
            <person name="Johnson M."/>
            <person name="Bhonagiri V."/>
            <person name="Nash W.E."/>
            <person name="Warren W."/>
            <person name="Chinwalla A."/>
            <person name="Mardis E.R."/>
            <person name="Wilson R.K."/>
        </authorList>
    </citation>
    <scope>NUCLEOTIDE SEQUENCE [LARGE SCALE GENOMIC DNA]</scope>
    <source>
        <strain evidence="2 3">ATCC 51271</strain>
    </source>
</reference>
<keyword evidence="1" id="KW-0812">Transmembrane</keyword>
<dbReference type="EMBL" id="ACIL03000013">
    <property type="protein sequence ID" value="ESL03191.1"/>
    <property type="molecule type" value="Genomic_DNA"/>
</dbReference>
<evidence type="ECO:0000313" key="3">
    <source>
        <dbReference type="Proteomes" id="UP000018227"/>
    </source>
</evidence>
<evidence type="ECO:0000313" key="2">
    <source>
        <dbReference type="EMBL" id="ESL03191.1"/>
    </source>
</evidence>
<organism evidence="2 3">
    <name type="scientific">Catonella morbi ATCC 51271</name>
    <dbReference type="NCBI Taxonomy" id="592026"/>
    <lineage>
        <taxon>Bacteria</taxon>
        <taxon>Bacillati</taxon>
        <taxon>Bacillota</taxon>
        <taxon>Clostridia</taxon>
        <taxon>Lachnospirales</taxon>
        <taxon>Lachnospiraceae</taxon>
        <taxon>Catonella</taxon>
    </lineage>
</organism>
<dbReference type="InterPro" id="IPR058092">
    <property type="entry name" value="WWWY"/>
</dbReference>
<dbReference type="AlphaFoldDB" id="V2Y678"/>
<accession>V2Y678</accession>
<protein>
    <submittedName>
        <fullName evidence="2">Uncharacterized protein</fullName>
    </submittedName>
</protein>